<evidence type="ECO:0000259" key="4">
    <source>
        <dbReference type="Pfam" id="PF07238"/>
    </source>
</evidence>
<keyword evidence="2" id="KW-1133">Transmembrane helix</keyword>
<proteinExistence type="predicted"/>
<evidence type="ECO:0000313" key="6">
    <source>
        <dbReference type="Proteomes" id="UP000064912"/>
    </source>
</evidence>
<name>A0A0D6B4N4_RHOSU</name>
<dbReference type="InterPro" id="IPR009875">
    <property type="entry name" value="PilZ_domain"/>
</dbReference>
<accession>A0A0D6B4N4</accession>
<dbReference type="Proteomes" id="UP000064912">
    <property type="component" value="Chromosome"/>
</dbReference>
<reference evidence="5 6" key="1">
    <citation type="submission" date="2015-02" db="EMBL/GenBank/DDBJ databases">
        <title>Genome sequene of Rhodovulum sulfidophilum DSM 2351.</title>
        <authorList>
            <person name="Nagao N."/>
        </authorList>
    </citation>
    <scope>NUCLEOTIDE SEQUENCE [LARGE SCALE GENOMIC DNA]</scope>
    <source>
        <strain evidence="5 6">DSM 2351</strain>
    </source>
</reference>
<feature type="compositionally biased region" description="Pro residues" evidence="1">
    <location>
        <begin position="165"/>
        <end position="178"/>
    </location>
</feature>
<feature type="signal peptide" evidence="3">
    <location>
        <begin position="1"/>
        <end position="31"/>
    </location>
</feature>
<sequence length="392" mass="41664">MGPRRAMTVMSVMRLLALIAFALAGGGPARASAPCPMHDWLVWIYVEGETLARAGPGMFRLEEARSLSKAIASADPASLARVMSKAGLEDGLPVVSGYIELVADRLRFVPSPPEAGTVVRRMQGYLRELRCRADPAWRAGLELATAGGLAKALGSGGTGGASPREPSPPRTGKPPAPQPVIADTAGQEMVDLSPPETGPGGPYPPNRGRDVNTEERLRGQPDFSQEAVNDGQLGTRLPAMSKLLKAARAAPWLAYAAAGIGGLALAGATTVYVLRHMRRRTPRTLCHMNTYLRLPDGRTPAVAVDISPNGAKLHLKTVPEPGQRGTLELSGLEVGCRVTWSTTYFVGLAFLKTIDKAEFENLLQYHRWDASSSDMPDFKGSTAAAMDHAAKA</sequence>
<dbReference type="EMBL" id="AP014800">
    <property type="protein sequence ID" value="BAQ70077.1"/>
    <property type="molecule type" value="Genomic_DNA"/>
</dbReference>
<dbReference type="Pfam" id="PF07238">
    <property type="entry name" value="PilZ"/>
    <property type="match status" value="1"/>
</dbReference>
<dbReference type="AlphaFoldDB" id="A0A0D6B4N4"/>
<evidence type="ECO:0000256" key="2">
    <source>
        <dbReference type="SAM" id="Phobius"/>
    </source>
</evidence>
<evidence type="ECO:0000256" key="1">
    <source>
        <dbReference type="SAM" id="MobiDB-lite"/>
    </source>
</evidence>
<feature type="region of interest" description="Disordered" evidence="1">
    <location>
        <begin position="152"/>
        <end position="213"/>
    </location>
</feature>
<dbReference type="PATRIC" id="fig|35806.4.peg.3011"/>
<evidence type="ECO:0000256" key="3">
    <source>
        <dbReference type="SAM" id="SignalP"/>
    </source>
</evidence>
<feature type="transmembrane region" description="Helical" evidence="2">
    <location>
        <begin position="252"/>
        <end position="274"/>
    </location>
</feature>
<feature type="domain" description="PilZ" evidence="4">
    <location>
        <begin position="278"/>
        <end position="365"/>
    </location>
</feature>
<gene>
    <name evidence="5" type="ORF">NHU_02930</name>
</gene>
<keyword evidence="2" id="KW-0472">Membrane</keyword>
<feature type="chain" id="PRO_5002300936" evidence="3">
    <location>
        <begin position="32"/>
        <end position="392"/>
    </location>
</feature>
<dbReference type="KEGG" id="rsu:NHU_02930"/>
<dbReference type="GO" id="GO:0035438">
    <property type="term" value="F:cyclic-di-GMP binding"/>
    <property type="evidence" value="ECO:0007669"/>
    <property type="project" value="InterPro"/>
</dbReference>
<protein>
    <submittedName>
        <fullName evidence="5">Malate synthase</fullName>
    </submittedName>
</protein>
<organism evidence="5 6">
    <name type="scientific">Rhodovulum sulfidophilum</name>
    <name type="common">Rhodobacter sulfidophilus</name>
    <dbReference type="NCBI Taxonomy" id="35806"/>
    <lineage>
        <taxon>Bacteria</taxon>
        <taxon>Pseudomonadati</taxon>
        <taxon>Pseudomonadota</taxon>
        <taxon>Alphaproteobacteria</taxon>
        <taxon>Rhodobacterales</taxon>
        <taxon>Paracoccaceae</taxon>
        <taxon>Rhodovulum</taxon>
    </lineage>
</organism>
<dbReference type="SUPFAM" id="SSF141371">
    <property type="entry name" value="PilZ domain-like"/>
    <property type="match status" value="1"/>
</dbReference>
<keyword evidence="3" id="KW-0732">Signal</keyword>
<keyword evidence="2" id="KW-0812">Transmembrane</keyword>
<evidence type="ECO:0000313" key="5">
    <source>
        <dbReference type="EMBL" id="BAQ70077.1"/>
    </source>
</evidence>